<dbReference type="Proteomes" id="UP001177597">
    <property type="component" value="Chromosome"/>
</dbReference>
<reference evidence="1" key="1">
    <citation type="submission" date="2023-04" db="EMBL/GenBank/DDBJ databases">
        <title>Genome dynamics across the evolutionary transition to endosymbiosis.</title>
        <authorList>
            <person name="Siozios S."/>
            <person name="Nadal-Jimenez P."/>
            <person name="Azagi T."/>
            <person name="Sprong H."/>
            <person name="Frost C.L."/>
            <person name="Parratt S.R."/>
            <person name="Taylor G."/>
            <person name="Brettell L."/>
            <person name="Lew K.C."/>
            <person name="Croft L."/>
            <person name="King K.C."/>
            <person name="Brockhurst M.A."/>
            <person name="Hypsa V."/>
            <person name="Novakova E."/>
            <person name="Darby A.C."/>
            <person name="Hurst G.D.D."/>
        </authorList>
    </citation>
    <scope>NUCLEOTIDE SEQUENCE</scope>
    <source>
        <strain evidence="1">AIh</strain>
    </source>
</reference>
<protein>
    <submittedName>
        <fullName evidence="1">Excisionase</fullName>
    </submittedName>
</protein>
<sequence>MFFECLPISKYCELFGETTEAINKRLQRQFWQEGVQVLKVEGSKERWIDIKEVNKWARKNRINTISLEG</sequence>
<dbReference type="AlphaFoldDB" id="A0AA95K8U2"/>
<dbReference type="EMBL" id="CP123498">
    <property type="protein sequence ID" value="WGL96257.1"/>
    <property type="molecule type" value="Genomic_DNA"/>
</dbReference>
<evidence type="ECO:0000313" key="2">
    <source>
        <dbReference type="Proteomes" id="UP001177597"/>
    </source>
</evidence>
<accession>A0AA95K8U2</accession>
<gene>
    <name evidence="1" type="ORF">QE207_06720</name>
</gene>
<evidence type="ECO:0000313" key="1">
    <source>
        <dbReference type="EMBL" id="WGL96257.1"/>
    </source>
</evidence>
<proteinExistence type="predicted"/>
<name>A0AA95K8U2_9GAMM</name>
<organism evidence="1 2">
    <name type="scientific">Arsenophonus nasoniae</name>
    <name type="common">son-killer infecting Nasonia vitripennis</name>
    <dbReference type="NCBI Taxonomy" id="638"/>
    <lineage>
        <taxon>Bacteria</taxon>
        <taxon>Pseudomonadati</taxon>
        <taxon>Pseudomonadota</taxon>
        <taxon>Gammaproteobacteria</taxon>
        <taxon>Enterobacterales</taxon>
        <taxon>Morganellaceae</taxon>
        <taxon>Arsenophonus</taxon>
    </lineage>
</organism>
<dbReference type="RefSeq" id="WP_280629802.1">
    <property type="nucleotide sequence ID" value="NZ_CP123498.1"/>
</dbReference>